<proteinExistence type="predicted"/>
<evidence type="ECO:0000313" key="3">
    <source>
        <dbReference type="EMBL" id="KAF2711402.1"/>
    </source>
</evidence>
<gene>
    <name evidence="3" type="ORF">K504DRAFT_453247</name>
</gene>
<name>A0A6G1KFZ8_9PLEO</name>
<evidence type="ECO:0000256" key="1">
    <source>
        <dbReference type="SAM" id="SignalP"/>
    </source>
</evidence>
<dbReference type="PANTHER" id="PTHR42047">
    <property type="entry name" value="PROTEIN, PUTATIVE (AFU_ORTHOLOGUE AFUA_6G03560)-RELATED"/>
    <property type="match status" value="1"/>
</dbReference>
<dbReference type="InterPro" id="IPR052820">
    <property type="entry name" value="PhiA_domain"/>
</dbReference>
<dbReference type="Proteomes" id="UP000799428">
    <property type="component" value="Unassembled WGS sequence"/>
</dbReference>
<organism evidence="3 4">
    <name type="scientific">Pleomassaria siparia CBS 279.74</name>
    <dbReference type="NCBI Taxonomy" id="1314801"/>
    <lineage>
        <taxon>Eukaryota</taxon>
        <taxon>Fungi</taxon>
        <taxon>Dikarya</taxon>
        <taxon>Ascomycota</taxon>
        <taxon>Pezizomycotina</taxon>
        <taxon>Dothideomycetes</taxon>
        <taxon>Pleosporomycetidae</taxon>
        <taxon>Pleosporales</taxon>
        <taxon>Pleomassariaceae</taxon>
        <taxon>Pleomassaria</taxon>
    </lineage>
</organism>
<dbReference type="EMBL" id="MU005767">
    <property type="protein sequence ID" value="KAF2711402.1"/>
    <property type="molecule type" value="Genomic_DNA"/>
</dbReference>
<accession>A0A6G1KFZ8</accession>
<feature type="chain" id="PRO_5026032102" description="Endo-1,3(4)-beta-glucanase 1 carbohydrate binding domain-containing protein" evidence="1">
    <location>
        <begin position="18"/>
        <end position="249"/>
    </location>
</feature>
<dbReference type="Pfam" id="PF10645">
    <property type="entry name" value="Carb_bind"/>
    <property type="match status" value="1"/>
</dbReference>
<dbReference type="PANTHER" id="PTHR42047:SF1">
    <property type="entry name" value="PROTEIN, PUTATIVE (AFU_ORTHOLOGUE AFUA_6G03560)-RELATED"/>
    <property type="match status" value="1"/>
</dbReference>
<evidence type="ECO:0000259" key="2">
    <source>
        <dbReference type="Pfam" id="PF10645"/>
    </source>
</evidence>
<reference evidence="3" key="1">
    <citation type="journal article" date="2020" name="Stud. Mycol.">
        <title>101 Dothideomycetes genomes: a test case for predicting lifestyles and emergence of pathogens.</title>
        <authorList>
            <person name="Haridas S."/>
            <person name="Albert R."/>
            <person name="Binder M."/>
            <person name="Bloem J."/>
            <person name="Labutti K."/>
            <person name="Salamov A."/>
            <person name="Andreopoulos B."/>
            <person name="Baker S."/>
            <person name="Barry K."/>
            <person name="Bills G."/>
            <person name="Bluhm B."/>
            <person name="Cannon C."/>
            <person name="Castanera R."/>
            <person name="Culley D."/>
            <person name="Daum C."/>
            <person name="Ezra D."/>
            <person name="Gonzalez J."/>
            <person name="Henrissat B."/>
            <person name="Kuo A."/>
            <person name="Liang C."/>
            <person name="Lipzen A."/>
            <person name="Lutzoni F."/>
            <person name="Magnuson J."/>
            <person name="Mondo S."/>
            <person name="Nolan M."/>
            <person name="Ohm R."/>
            <person name="Pangilinan J."/>
            <person name="Park H.-J."/>
            <person name="Ramirez L."/>
            <person name="Alfaro M."/>
            <person name="Sun H."/>
            <person name="Tritt A."/>
            <person name="Yoshinaga Y."/>
            <person name="Zwiers L.-H."/>
            <person name="Turgeon B."/>
            <person name="Goodwin S."/>
            <person name="Spatafora J."/>
            <person name="Crous P."/>
            <person name="Grigoriev I."/>
        </authorList>
    </citation>
    <scope>NUCLEOTIDE SEQUENCE</scope>
    <source>
        <strain evidence="3">CBS 279.74</strain>
    </source>
</reference>
<sequence length="249" mass="27389">MFCVALLILSSFALVRGESCESTTYDPEKYICYEPNGNLCPIINGSPYSYCDQGAYACFDTHQYSCSSTQLEPLEPQTESFELIVSNPNIKELHGLPVHAANYQLRTGPNARTSTYCPEGTIFACDKRVTNRTVLRAGGGRFGPVSVLPGGQHGFLYPSSLYPSYTRPHSGYIPKGAQVDGIYAYKGGAFVNSYQPEGWWACPPGSNVDEADGVWNIYGAEQNVTGCVGVDLLVKQVEPELEWFAWEYI</sequence>
<keyword evidence="1" id="KW-0732">Signal</keyword>
<dbReference type="InterPro" id="IPR018909">
    <property type="entry name" value="Eng1_septum"/>
</dbReference>
<protein>
    <recommendedName>
        <fullName evidence="2">Endo-1,3(4)-beta-glucanase 1 carbohydrate binding domain-containing protein</fullName>
    </recommendedName>
</protein>
<dbReference type="OrthoDB" id="3000963at2759"/>
<feature type="domain" description="Endo-1,3(4)-beta-glucanase 1 carbohydrate binding" evidence="2">
    <location>
        <begin position="20"/>
        <end position="71"/>
    </location>
</feature>
<dbReference type="AlphaFoldDB" id="A0A6G1KFZ8"/>
<feature type="signal peptide" evidence="1">
    <location>
        <begin position="1"/>
        <end position="17"/>
    </location>
</feature>
<evidence type="ECO:0000313" key="4">
    <source>
        <dbReference type="Proteomes" id="UP000799428"/>
    </source>
</evidence>
<dbReference type="GO" id="GO:0030246">
    <property type="term" value="F:carbohydrate binding"/>
    <property type="evidence" value="ECO:0007669"/>
    <property type="project" value="InterPro"/>
</dbReference>
<keyword evidence="4" id="KW-1185">Reference proteome</keyword>